<dbReference type="Proteomes" id="UP001501599">
    <property type="component" value="Unassembled WGS sequence"/>
</dbReference>
<accession>A0ABN3AZF3</accession>
<evidence type="ECO:0000313" key="2">
    <source>
        <dbReference type="Proteomes" id="UP001501599"/>
    </source>
</evidence>
<gene>
    <name evidence="1" type="ORF">GCM10009846_29330</name>
</gene>
<sequence>MPIAQALHVCPARIGGDVQVMSVVTVDPALIPRLAAISARVAPICAVIVRLTLLPRVIVQMPLFVVTLHRATSFPTAFGVVVVTFVAM</sequence>
<comment type="caution">
    <text evidence="1">The sequence shown here is derived from an EMBL/GenBank/DDBJ whole genome shotgun (WGS) entry which is preliminary data.</text>
</comment>
<proteinExistence type="predicted"/>
<reference evidence="1 2" key="1">
    <citation type="journal article" date="2019" name="Int. J. Syst. Evol. Microbiol.">
        <title>The Global Catalogue of Microorganisms (GCM) 10K type strain sequencing project: providing services to taxonomists for standard genome sequencing and annotation.</title>
        <authorList>
            <consortium name="The Broad Institute Genomics Platform"/>
            <consortium name="The Broad Institute Genome Sequencing Center for Infectious Disease"/>
            <person name="Wu L."/>
            <person name="Ma J."/>
        </authorList>
    </citation>
    <scope>NUCLEOTIDE SEQUENCE [LARGE SCALE GENOMIC DNA]</scope>
    <source>
        <strain evidence="1 2">JCM 16026</strain>
    </source>
</reference>
<protein>
    <submittedName>
        <fullName evidence="1">Uncharacterized protein</fullName>
    </submittedName>
</protein>
<dbReference type="EMBL" id="BAAAQT010000008">
    <property type="protein sequence ID" value="GAA2176255.1"/>
    <property type="molecule type" value="Genomic_DNA"/>
</dbReference>
<keyword evidence="2" id="KW-1185">Reference proteome</keyword>
<evidence type="ECO:0000313" key="1">
    <source>
        <dbReference type="EMBL" id="GAA2176255.1"/>
    </source>
</evidence>
<name>A0ABN3AZF3_9MICO</name>
<organism evidence="1 2">
    <name type="scientific">Agrococcus versicolor</name>
    <dbReference type="NCBI Taxonomy" id="501482"/>
    <lineage>
        <taxon>Bacteria</taxon>
        <taxon>Bacillati</taxon>
        <taxon>Actinomycetota</taxon>
        <taxon>Actinomycetes</taxon>
        <taxon>Micrococcales</taxon>
        <taxon>Microbacteriaceae</taxon>
        <taxon>Agrococcus</taxon>
    </lineage>
</organism>